<dbReference type="GO" id="GO:0016020">
    <property type="term" value="C:membrane"/>
    <property type="evidence" value="ECO:0007669"/>
    <property type="project" value="UniProtKB-SubCell"/>
</dbReference>
<dbReference type="EMBL" id="CP001848">
    <property type="protein sequence ID" value="ADB19230.1"/>
    <property type="molecule type" value="Genomic_DNA"/>
</dbReference>
<keyword evidence="9 12" id="KW-1133">Transmembrane helix</keyword>
<evidence type="ECO:0000256" key="3">
    <source>
        <dbReference type="ARBA" id="ARBA00010631"/>
    </source>
</evidence>
<evidence type="ECO:0000256" key="11">
    <source>
        <dbReference type="ARBA" id="ARBA00048134"/>
    </source>
</evidence>
<evidence type="ECO:0000256" key="4">
    <source>
        <dbReference type="ARBA" id="ARBA00012149"/>
    </source>
</evidence>
<evidence type="ECO:0000313" key="14">
    <source>
        <dbReference type="Proteomes" id="UP000001887"/>
    </source>
</evidence>
<evidence type="ECO:0000256" key="6">
    <source>
        <dbReference type="ARBA" id="ARBA00022679"/>
    </source>
</evidence>
<dbReference type="InterPro" id="IPR054700">
    <property type="entry name" value="MddA"/>
</dbReference>
<dbReference type="HOGENOM" id="CLU_084189_0_0_0"/>
<comment type="subcellular location">
    <subcellularLocation>
        <location evidence="2">Membrane</location>
        <topology evidence="2">Multi-pass membrane protein</topology>
    </subcellularLocation>
</comment>
<dbReference type="eggNOG" id="COG2020">
    <property type="taxonomic scope" value="Bacteria"/>
</dbReference>
<comment type="catalytic activity">
    <reaction evidence="11">
        <text>methanethiol + S-adenosyl-L-methionine = dimethyl sulfide + S-adenosyl-L-homocysteine + H(+)</text>
        <dbReference type="Rhea" id="RHEA:50428"/>
        <dbReference type="ChEBI" id="CHEBI:15378"/>
        <dbReference type="ChEBI" id="CHEBI:16007"/>
        <dbReference type="ChEBI" id="CHEBI:17437"/>
        <dbReference type="ChEBI" id="CHEBI:57856"/>
        <dbReference type="ChEBI" id="CHEBI:59789"/>
        <dbReference type="EC" id="2.1.1.334"/>
    </reaction>
</comment>
<evidence type="ECO:0000256" key="12">
    <source>
        <dbReference type="SAM" id="Phobius"/>
    </source>
</evidence>
<reference evidence="13 14" key="1">
    <citation type="journal article" date="2009" name="Stand. Genomic Sci.">
        <title>Complete genome sequence of Pirellula staleyi type strain (ATCC 27377).</title>
        <authorList>
            <person name="Clum A."/>
            <person name="Tindall B.J."/>
            <person name="Sikorski J."/>
            <person name="Ivanova N."/>
            <person name="Mavrommatis K."/>
            <person name="Lucas S."/>
            <person name="Glavina del Rio T."/>
            <person name="Nolan M."/>
            <person name="Chen F."/>
            <person name="Tice H."/>
            <person name="Pitluck S."/>
            <person name="Cheng J.F."/>
            <person name="Chertkov O."/>
            <person name="Brettin T."/>
            <person name="Han C."/>
            <person name="Detter J.C."/>
            <person name="Kuske C."/>
            <person name="Bruce D."/>
            <person name="Goodwin L."/>
            <person name="Ovchinikova G."/>
            <person name="Pati A."/>
            <person name="Mikhailova N."/>
            <person name="Chen A."/>
            <person name="Palaniappan K."/>
            <person name="Land M."/>
            <person name="Hauser L."/>
            <person name="Chang Y.J."/>
            <person name="Jeffries C.D."/>
            <person name="Chain P."/>
            <person name="Rohde M."/>
            <person name="Goker M."/>
            <person name="Bristow J."/>
            <person name="Eisen J.A."/>
            <person name="Markowitz V."/>
            <person name="Hugenholtz P."/>
            <person name="Kyrpides N.C."/>
            <person name="Klenk H.P."/>
            <person name="Lapidus A."/>
        </authorList>
    </citation>
    <scope>NUCLEOTIDE SEQUENCE [LARGE SCALE GENOMIC DNA]</scope>
    <source>
        <strain evidence="14">ATCC 27377 / DSM 6068 / ICPB 4128</strain>
    </source>
</reference>
<evidence type="ECO:0000313" key="13">
    <source>
        <dbReference type="EMBL" id="ADB19230.1"/>
    </source>
</evidence>
<proteinExistence type="inferred from homology"/>
<dbReference type="KEGG" id="psl:Psta_4588"/>
<dbReference type="EC" id="2.1.1.334" evidence="4"/>
<evidence type="ECO:0000256" key="5">
    <source>
        <dbReference type="ARBA" id="ARBA00022603"/>
    </source>
</evidence>
<dbReference type="Gene3D" id="1.20.120.1630">
    <property type="match status" value="1"/>
</dbReference>
<feature type="transmembrane region" description="Helical" evidence="12">
    <location>
        <begin position="45"/>
        <end position="65"/>
    </location>
</feature>
<organism evidence="13 14">
    <name type="scientific">Pirellula staleyi (strain ATCC 27377 / DSM 6068 / ICPB 4128)</name>
    <name type="common">Pirella staleyi</name>
    <dbReference type="NCBI Taxonomy" id="530564"/>
    <lineage>
        <taxon>Bacteria</taxon>
        <taxon>Pseudomonadati</taxon>
        <taxon>Planctomycetota</taxon>
        <taxon>Planctomycetia</taxon>
        <taxon>Pirellulales</taxon>
        <taxon>Pirellulaceae</taxon>
        <taxon>Pirellula</taxon>
    </lineage>
</organism>
<comment type="similarity">
    <text evidence="3">Belongs to the nurim family.</text>
</comment>
<keyword evidence="10 12" id="KW-0472">Membrane</keyword>
<dbReference type="GO" id="GO:0032259">
    <property type="term" value="P:methylation"/>
    <property type="evidence" value="ECO:0007669"/>
    <property type="project" value="UniProtKB-KW"/>
</dbReference>
<dbReference type="GO" id="GO:0008168">
    <property type="term" value="F:methyltransferase activity"/>
    <property type="evidence" value="ECO:0007669"/>
    <property type="project" value="UniProtKB-KW"/>
</dbReference>
<gene>
    <name evidence="13" type="ordered locus">Psta_4588</name>
</gene>
<name>D2R727_PIRSD</name>
<keyword evidence="5" id="KW-0489">Methyltransferase</keyword>
<dbReference type="OrthoDB" id="9789029at2"/>
<dbReference type="PANTHER" id="PTHR31040">
    <property type="entry name" value="NURIM"/>
    <property type="match status" value="1"/>
</dbReference>
<evidence type="ECO:0000256" key="8">
    <source>
        <dbReference type="ARBA" id="ARBA00022692"/>
    </source>
</evidence>
<comment type="function">
    <text evidence="1">Catalyzes the methylation of methanethiol (MeSH) to yield dimethylsulphide (DMS).</text>
</comment>
<dbReference type="InterPro" id="IPR033580">
    <property type="entry name" value="Nurim-like"/>
</dbReference>
<sequence>MPKLSILIYGLLSYLLGSLVLVYAIGFLGGFLAPTQLDGPRTFTIVEAMAVDVALLLLFAVQHSVMARPWFKVQLTRLLPAAMERSTYVLLSSVVMLLLFWQWRPINWIIWNAESPLLRVACYALYATGWLVIVLSTLQINHFDLFGLRQVWLAFTGKSYTHLPLTRPLFYRWVRHPLYVGWLLTFWATPTMGLGHLLFASITTLYILVAIVLEERDLLAHHGPAYAAYQKEVPMLVPGLRGR</sequence>
<keyword evidence="14" id="KW-1185">Reference proteome</keyword>
<keyword evidence="7" id="KW-0949">S-adenosyl-L-methionine</keyword>
<protein>
    <recommendedName>
        <fullName evidence="4">methanethiol S-methyltransferase</fullName>
        <ecNumber evidence="4">2.1.1.334</ecNumber>
    </recommendedName>
</protein>
<dbReference type="AlphaFoldDB" id="D2R727"/>
<evidence type="ECO:0000256" key="10">
    <source>
        <dbReference type="ARBA" id="ARBA00023136"/>
    </source>
</evidence>
<dbReference type="NCBIfam" id="NF045656">
    <property type="entry name" value="MeththiolMtaseMddA"/>
    <property type="match status" value="1"/>
</dbReference>
<dbReference type="PANTHER" id="PTHR31040:SF1">
    <property type="entry name" value="NURIM"/>
    <property type="match status" value="1"/>
</dbReference>
<feature type="transmembrane region" description="Helical" evidence="12">
    <location>
        <begin position="123"/>
        <end position="148"/>
    </location>
</feature>
<accession>D2R727</accession>
<feature type="transmembrane region" description="Helical" evidence="12">
    <location>
        <begin position="7"/>
        <end position="33"/>
    </location>
</feature>
<dbReference type="STRING" id="530564.Psta_4588"/>
<evidence type="ECO:0000256" key="1">
    <source>
        <dbReference type="ARBA" id="ARBA00002096"/>
    </source>
</evidence>
<feature type="transmembrane region" description="Helical" evidence="12">
    <location>
        <begin position="194"/>
        <end position="213"/>
    </location>
</feature>
<evidence type="ECO:0000256" key="7">
    <source>
        <dbReference type="ARBA" id="ARBA00022691"/>
    </source>
</evidence>
<keyword evidence="6" id="KW-0808">Transferase</keyword>
<evidence type="ECO:0000256" key="9">
    <source>
        <dbReference type="ARBA" id="ARBA00022989"/>
    </source>
</evidence>
<feature type="transmembrane region" description="Helical" evidence="12">
    <location>
        <begin position="86"/>
        <end position="103"/>
    </location>
</feature>
<keyword evidence="8 12" id="KW-0812">Transmembrane</keyword>
<evidence type="ECO:0000256" key="2">
    <source>
        <dbReference type="ARBA" id="ARBA00004141"/>
    </source>
</evidence>
<dbReference type="Proteomes" id="UP000001887">
    <property type="component" value="Chromosome"/>
</dbReference>